<reference evidence="2" key="1">
    <citation type="submission" date="2020-05" db="EMBL/GenBank/DDBJ databases">
        <authorList>
            <person name="Chiriac C."/>
            <person name="Salcher M."/>
            <person name="Ghai R."/>
            <person name="Kavagutti S V."/>
        </authorList>
    </citation>
    <scope>NUCLEOTIDE SEQUENCE</scope>
</reference>
<evidence type="ECO:0000313" key="2">
    <source>
        <dbReference type="EMBL" id="CAB4790210.1"/>
    </source>
</evidence>
<keyword evidence="1" id="KW-0472">Membrane</keyword>
<dbReference type="EMBL" id="CAEZZP010000225">
    <property type="protein sequence ID" value="CAB4790210.1"/>
    <property type="molecule type" value="Genomic_DNA"/>
</dbReference>
<accession>A0A6J6WYL6</accession>
<sequence>MALALGLLYTAKVPTRAYGILPLTAALAATMLGSAIFDGVRGTTPILGESVHVLELISFVLVWLLAGRPGTPRFMRRKPRSIPVIPDRLDEVA</sequence>
<evidence type="ECO:0000256" key="1">
    <source>
        <dbReference type="SAM" id="Phobius"/>
    </source>
</evidence>
<organism evidence="2">
    <name type="scientific">freshwater metagenome</name>
    <dbReference type="NCBI Taxonomy" id="449393"/>
    <lineage>
        <taxon>unclassified sequences</taxon>
        <taxon>metagenomes</taxon>
        <taxon>ecological metagenomes</taxon>
    </lineage>
</organism>
<feature type="transmembrane region" description="Helical" evidence="1">
    <location>
        <begin position="46"/>
        <end position="66"/>
    </location>
</feature>
<dbReference type="AlphaFoldDB" id="A0A6J6WYL6"/>
<feature type="transmembrane region" description="Helical" evidence="1">
    <location>
        <begin position="20"/>
        <end position="40"/>
    </location>
</feature>
<name>A0A6J6WYL6_9ZZZZ</name>
<proteinExistence type="predicted"/>
<keyword evidence="1" id="KW-0812">Transmembrane</keyword>
<gene>
    <name evidence="2" type="ORF">UFOPK2880_01998</name>
</gene>
<keyword evidence="1" id="KW-1133">Transmembrane helix</keyword>
<protein>
    <submittedName>
        <fullName evidence="2">Unannotated protein</fullName>
    </submittedName>
</protein>